<evidence type="ECO:0000256" key="7">
    <source>
        <dbReference type="ARBA" id="ARBA00023002"/>
    </source>
</evidence>
<dbReference type="NCBIfam" id="TIGR00676">
    <property type="entry name" value="fadh2"/>
    <property type="match status" value="1"/>
</dbReference>
<keyword evidence="6 12" id="KW-0274">FAD</keyword>
<organism evidence="13 14">
    <name type="scientific">Bifidobacterium animalis subsp. lactis CNCM I-2494</name>
    <dbReference type="NCBI Taxonomy" id="1042403"/>
    <lineage>
        <taxon>Bacteria</taxon>
        <taxon>Bacillati</taxon>
        <taxon>Actinomycetota</taxon>
        <taxon>Actinomycetes</taxon>
        <taxon>Bifidobacteriales</taxon>
        <taxon>Bifidobacteriaceae</taxon>
        <taxon>Bifidobacterium</taxon>
    </lineage>
</organism>
<dbReference type="PANTHER" id="PTHR45754">
    <property type="entry name" value="METHYLENETETRAHYDROFOLATE REDUCTASE"/>
    <property type="match status" value="1"/>
</dbReference>
<dbReference type="InterPro" id="IPR003171">
    <property type="entry name" value="Mehydrof_redctse-like"/>
</dbReference>
<dbReference type="Pfam" id="PF02219">
    <property type="entry name" value="MTHFR"/>
    <property type="match status" value="1"/>
</dbReference>
<evidence type="ECO:0000256" key="6">
    <source>
        <dbReference type="ARBA" id="ARBA00022827"/>
    </source>
</evidence>
<dbReference type="Proteomes" id="UP000008394">
    <property type="component" value="Chromosome"/>
</dbReference>
<dbReference type="PANTHER" id="PTHR45754:SF3">
    <property type="entry name" value="METHYLENETETRAHYDROFOLATE REDUCTASE (NADPH)"/>
    <property type="match status" value="1"/>
</dbReference>
<comment type="pathway">
    <text evidence="10">Amino-acid biosynthesis; L-methionine biosynthesis via de novo pathway.</text>
</comment>
<dbReference type="UniPathway" id="UPA00193"/>
<comment type="cofactor">
    <cofactor evidence="1 12">
        <name>FAD</name>
        <dbReference type="ChEBI" id="CHEBI:57692"/>
    </cofactor>
</comment>
<keyword evidence="5 12" id="KW-0285">Flavoprotein</keyword>
<evidence type="ECO:0000256" key="5">
    <source>
        <dbReference type="ARBA" id="ARBA00022630"/>
    </source>
</evidence>
<dbReference type="AlphaFoldDB" id="A0A806FP02"/>
<dbReference type="KEGG" id="bnm:BALAC2494_00249"/>
<dbReference type="SUPFAM" id="SSF51730">
    <property type="entry name" value="FAD-linked oxidoreductase"/>
    <property type="match status" value="1"/>
</dbReference>
<evidence type="ECO:0000256" key="11">
    <source>
        <dbReference type="ARBA" id="ARBA00048628"/>
    </source>
</evidence>
<comment type="pathway">
    <text evidence="2 12">One-carbon metabolism; tetrahydrofolate interconversion.</text>
</comment>
<dbReference type="InterPro" id="IPR029041">
    <property type="entry name" value="FAD-linked_oxidoreductase-like"/>
</dbReference>
<evidence type="ECO:0000313" key="13">
    <source>
        <dbReference type="EMBL" id="AEK30336.1"/>
    </source>
</evidence>
<evidence type="ECO:0000256" key="3">
    <source>
        <dbReference type="ARBA" id="ARBA00006743"/>
    </source>
</evidence>
<evidence type="ECO:0000313" key="14">
    <source>
        <dbReference type="Proteomes" id="UP000008394"/>
    </source>
</evidence>
<dbReference type="CDD" id="cd00537">
    <property type="entry name" value="MTHFR"/>
    <property type="match status" value="1"/>
</dbReference>
<dbReference type="GO" id="GO:0009086">
    <property type="term" value="P:methionine biosynthetic process"/>
    <property type="evidence" value="ECO:0007669"/>
    <property type="project" value="UniProtKB-KW"/>
</dbReference>
<comment type="similarity">
    <text evidence="3 12">Belongs to the methylenetetrahydrofolate reductase family.</text>
</comment>
<proteinExistence type="inferred from homology"/>
<evidence type="ECO:0000256" key="10">
    <source>
        <dbReference type="ARBA" id="ARBA00034478"/>
    </source>
</evidence>
<evidence type="ECO:0000256" key="9">
    <source>
        <dbReference type="ARBA" id="ARBA00023167"/>
    </source>
</evidence>
<protein>
    <recommendedName>
        <fullName evidence="12">Methylenetetrahydrofolate reductase</fullName>
        <ecNumber evidence="12">1.5.1.54</ecNumber>
    </recommendedName>
</protein>
<gene>
    <name evidence="13" type="ORF">BALAC2494_00249</name>
</gene>
<evidence type="ECO:0000256" key="1">
    <source>
        <dbReference type="ARBA" id="ARBA00001974"/>
    </source>
</evidence>
<dbReference type="InterPro" id="IPR004620">
    <property type="entry name" value="MTHF_reductase_bac"/>
</dbReference>
<dbReference type="GO" id="GO:0106312">
    <property type="term" value="F:methylenetetrahydrofolate reductase (NADH) activity"/>
    <property type="evidence" value="ECO:0007669"/>
    <property type="project" value="UniProtKB-EC"/>
</dbReference>
<name>A0A806FP02_BIFAN</name>
<keyword evidence="7 12" id="KW-0560">Oxidoreductase</keyword>
<evidence type="ECO:0000256" key="4">
    <source>
        <dbReference type="ARBA" id="ARBA00022605"/>
    </source>
</evidence>
<dbReference type="Gene3D" id="3.20.20.220">
    <property type="match status" value="1"/>
</dbReference>
<keyword evidence="9" id="KW-0486">Methionine biosynthesis</keyword>
<accession>A0A806FP02</accession>
<dbReference type="GO" id="GO:0071949">
    <property type="term" value="F:FAD binding"/>
    <property type="evidence" value="ECO:0007669"/>
    <property type="project" value="TreeGrafter"/>
</dbReference>
<dbReference type="GO" id="GO:0005829">
    <property type="term" value="C:cytosol"/>
    <property type="evidence" value="ECO:0007669"/>
    <property type="project" value="InterPro"/>
</dbReference>
<comment type="catalytic activity">
    <reaction evidence="11">
        <text>(6S)-5-methyl-5,6,7,8-tetrahydrofolate + NAD(+) = (6R)-5,10-methylene-5,6,7,8-tetrahydrofolate + NADH + H(+)</text>
        <dbReference type="Rhea" id="RHEA:19821"/>
        <dbReference type="ChEBI" id="CHEBI:15378"/>
        <dbReference type="ChEBI" id="CHEBI:15636"/>
        <dbReference type="ChEBI" id="CHEBI:18608"/>
        <dbReference type="ChEBI" id="CHEBI:57540"/>
        <dbReference type="ChEBI" id="CHEBI:57945"/>
        <dbReference type="EC" id="1.5.1.54"/>
    </reaction>
    <physiologicalReaction direction="right-to-left" evidence="11">
        <dbReference type="Rhea" id="RHEA:19823"/>
    </physiologicalReaction>
</comment>
<dbReference type="EMBL" id="CP002915">
    <property type="protein sequence ID" value="AEK30336.1"/>
    <property type="molecule type" value="Genomic_DNA"/>
</dbReference>
<evidence type="ECO:0000256" key="2">
    <source>
        <dbReference type="ARBA" id="ARBA00004777"/>
    </source>
</evidence>
<keyword evidence="8" id="KW-0520">NAD</keyword>
<evidence type="ECO:0000256" key="12">
    <source>
        <dbReference type="RuleBase" id="RU003862"/>
    </source>
</evidence>
<dbReference type="GO" id="GO:0035999">
    <property type="term" value="P:tetrahydrofolate interconversion"/>
    <property type="evidence" value="ECO:0007669"/>
    <property type="project" value="UniProtKB-UniPathway"/>
</dbReference>
<evidence type="ECO:0000256" key="8">
    <source>
        <dbReference type="ARBA" id="ARBA00023027"/>
    </source>
</evidence>
<keyword evidence="4" id="KW-0028">Amino-acid biosynthesis</keyword>
<dbReference type="EC" id="1.5.1.54" evidence="12"/>
<sequence>MPWRHIRPLWHTYCVSHQNARITQHETQQMHTPMFSLEVFPPKRTSPVGTIYDTLDGLNDMKPDFISVTYGTGKSADRTATARIAHTIHSEYGIDAVAHLTAQYLTARDVDEALAMFDEAKVSGVLALRGDRNSEREPAGVFTHASDLVCYIRERRPNLKIYGACYPEKHPQAATLDEDVANLKAKVDAGASHLISQLFYDDDDFIAFLGKARAAGIDVPIEAGIMPVTNAKSVRRMTNMCSSRVPRKLERMLEKWGDDPRTLREAGIIYASEQISDLVAQGVDGVHLYTMNHPSVSRRIWQNVGNLFEKA</sequence>
<reference evidence="13 14" key="1">
    <citation type="journal article" date="2011" name="J. Bacteriol.">
        <title>Genome Sequence of the Probiotic Strain Bifidobacterium animalis subsp. lactis CNCM I-2494.</title>
        <authorList>
            <person name="Chervaux C."/>
            <person name="Grimaldi C."/>
            <person name="Bolotin A."/>
            <person name="Quinquis B."/>
            <person name="Legrain-Raspaud S."/>
            <person name="van Hylckama Vlieg J.E."/>
            <person name="Denariaz G."/>
            <person name="Smokvina T."/>
        </authorList>
    </citation>
    <scope>NUCLEOTIDE SEQUENCE [LARGE SCALE GENOMIC DNA]</scope>
    <source>
        <strain evidence="13 14">CNCM I-2494</strain>
    </source>
</reference>